<dbReference type="GO" id="GO:0050480">
    <property type="term" value="F:imidazolonepropionase activity"/>
    <property type="evidence" value="ECO:0007669"/>
    <property type="project" value="UniProtKB-EC"/>
</dbReference>
<dbReference type="EC" id="3.5.2.7" evidence="3"/>
<evidence type="ECO:0000313" key="4">
    <source>
        <dbReference type="Proteomes" id="UP000245086"/>
    </source>
</evidence>
<dbReference type="InterPro" id="IPR057744">
    <property type="entry name" value="OTAase-like"/>
</dbReference>
<dbReference type="OrthoDB" id="8098664at2"/>
<gene>
    <name evidence="3" type="primary">hutI_3</name>
    <name evidence="3" type="ORF">PbB2_02263</name>
</gene>
<dbReference type="Pfam" id="PF01979">
    <property type="entry name" value="Amidohydro_1"/>
    <property type="match status" value="1"/>
</dbReference>
<keyword evidence="3" id="KW-0378">Hydrolase</keyword>
<dbReference type="PANTHER" id="PTHR43135">
    <property type="entry name" value="ALPHA-D-RIBOSE 1-METHYLPHOSPHONATE 5-TRIPHOSPHATE DIPHOSPHATASE"/>
    <property type="match status" value="1"/>
</dbReference>
<protein>
    <submittedName>
        <fullName evidence="3">Imidazolonepropionase</fullName>
        <ecNumber evidence="3">3.5.2.7</ecNumber>
    </submittedName>
</protein>
<dbReference type="SUPFAM" id="SSF51338">
    <property type="entry name" value="Composite domain of metallo-dependent hydrolases"/>
    <property type="match status" value="1"/>
</dbReference>
<dbReference type="Gene3D" id="2.30.40.10">
    <property type="entry name" value="Urease, subunit C, domain 1"/>
    <property type="match status" value="1"/>
</dbReference>
<dbReference type="InterPro" id="IPR032466">
    <property type="entry name" value="Metal_Hydrolase"/>
</dbReference>
<evidence type="ECO:0000256" key="1">
    <source>
        <dbReference type="SAM" id="SignalP"/>
    </source>
</evidence>
<proteinExistence type="predicted"/>
<dbReference type="InterPro" id="IPR051781">
    <property type="entry name" value="Metallo-dep_Hydrolase"/>
</dbReference>
<feature type="signal peptide" evidence="1">
    <location>
        <begin position="1"/>
        <end position="30"/>
    </location>
</feature>
<dbReference type="Proteomes" id="UP000245086">
    <property type="component" value="Unassembled WGS sequence"/>
</dbReference>
<reference evidence="3 4" key="1">
    <citation type="journal article" date="2018" name="Genome Announc.">
        <title>Draft Genome Sequence of "Candidatus Phycosocius bacilliformis," an Alphaproteobacterial Ectosymbiont of the Hydrocarbon-Producing Green Alga Botryococcus braunii.</title>
        <authorList>
            <person name="Tanabe Y."/>
            <person name="Yamaguchi H."/>
            <person name="Watanabe M.M."/>
        </authorList>
    </citation>
    <scope>NUCLEOTIDE SEQUENCE [LARGE SCALE GENOMIC DNA]</scope>
    <source>
        <strain evidence="3 4">BOTRYCO-2</strain>
    </source>
</reference>
<name>A0A2P2EBX8_9PROT</name>
<evidence type="ECO:0000259" key="2">
    <source>
        <dbReference type="Pfam" id="PF01979"/>
    </source>
</evidence>
<comment type="caution">
    <text evidence="3">The sequence shown here is derived from an EMBL/GenBank/DDBJ whole genome shotgun (WGS) entry which is preliminary data.</text>
</comment>
<keyword evidence="1" id="KW-0732">Signal</keyword>
<dbReference type="EMBL" id="BFBR01000007">
    <property type="protein sequence ID" value="GBF58577.1"/>
    <property type="molecule type" value="Genomic_DNA"/>
</dbReference>
<feature type="chain" id="PRO_5015166468" evidence="1">
    <location>
        <begin position="31"/>
        <end position="449"/>
    </location>
</feature>
<sequence length="449" mass="46146">MRALLFSTILAVSGLGLPGAAILAVDPAQAQATTSAQAGAPEAAVTYIHVGRLIAEPGALPATAKTLIIRDGKIEAIRDGYVAPVGDAQLVDLKTKTVLPGLIDSHVHLLSELSPRSQLDAVTKEESDLVLDGLINAQKTLQAGFTTVVDLGAGDHHTIFALRNQIAAGRLLGPRILAAGAAISPTGGHGDIHGYREDIMHVLGPESVCNGVDDCRRAVREQVKAGADIIKVTATGGVLSNTASGLSQQFFDDELKAIADTAHLLGKTITAHAHGKGGIEAALRSGFDSIEHSSYADAETFALYKAKNACMVPTLLAGTTVTEMAKVGGTLTGAQAAKALTVGPLMIDMASKARKAGVCVVFGTDSGVSRHGDNAREFELMVQAGFTPTEALRSATVGGAAHLGLSSQIGTLEPGKAADLIAVTGDPLSDVSVLRKVEFVMVGGRIAKQ</sequence>
<dbReference type="SUPFAM" id="SSF51556">
    <property type="entry name" value="Metallo-dependent hydrolases"/>
    <property type="match status" value="1"/>
</dbReference>
<dbReference type="InterPro" id="IPR006680">
    <property type="entry name" value="Amidohydro-rel"/>
</dbReference>
<dbReference type="CDD" id="cd01299">
    <property type="entry name" value="Met_dep_hydrolase_A"/>
    <property type="match status" value="1"/>
</dbReference>
<accession>A0A2P2EBX8</accession>
<dbReference type="Gene3D" id="3.20.20.140">
    <property type="entry name" value="Metal-dependent hydrolases"/>
    <property type="match status" value="1"/>
</dbReference>
<dbReference type="InterPro" id="IPR011059">
    <property type="entry name" value="Metal-dep_hydrolase_composite"/>
</dbReference>
<dbReference type="AlphaFoldDB" id="A0A2P2EBX8"/>
<dbReference type="RefSeq" id="WP_108985446.1">
    <property type="nucleotide sequence ID" value="NZ_BFBR01000007.1"/>
</dbReference>
<keyword evidence="4" id="KW-1185">Reference proteome</keyword>
<feature type="domain" description="Amidohydrolase-related" evidence="2">
    <location>
        <begin position="97"/>
        <end position="446"/>
    </location>
</feature>
<dbReference type="PANTHER" id="PTHR43135:SF3">
    <property type="entry name" value="ALPHA-D-RIBOSE 1-METHYLPHOSPHONATE 5-TRIPHOSPHATE DIPHOSPHATASE"/>
    <property type="match status" value="1"/>
</dbReference>
<organism evidence="3 4">
    <name type="scientific">Candidatus Phycosocius bacilliformis</name>
    <dbReference type="NCBI Taxonomy" id="1445552"/>
    <lineage>
        <taxon>Bacteria</taxon>
        <taxon>Pseudomonadati</taxon>
        <taxon>Pseudomonadota</taxon>
        <taxon>Alphaproteobacteria</taxon>
        <taxon>Caulobacterales</taxon>
        <taxon>Caulobacterales incertae sedis</taxon>
        <taxon>Candidatus Phycosocius</taxon>
    </lineage>
</organism>
<evidence type="ECO:0000313" key="3">
    <source>
        <dbReference type="EMBL" id="GBF58577.1"/>
    </source>
</evidence>